<sequence>MDDIKAALFQSFSIIFLWALPFFFGGIHTQTKIIITLIAVATLIWIIGCYIYLQRKKQNKTTSER</sequence>
<dbReference type="Proteomes" id="UP000293036">
    <property type="component" value="Unassembled WGS sequence"/>
</dbReference>
<keyword evidence="1" id="KW-1133">Transmembrane helix</keyword>
<evidence type="ECO:0000256" key="1">
    <source>
        <dbReference type="SAM" id="Phobius"/>
    </source>
</evidence>
<dbReference type="EMBL" id="SJDT01000005">
    <property type="protein sequence ID" value="TBW21080.1"/>
    <property type="molecule type" value="Genomic_DNA"/>
</dbReference>
<evidence type="ECO:0000313" key="2">
    <source>
        <dbReference type="EMBL" id="TBW21080.1"/>
    </source>
</evidence>
<name>A0A4Q9V114_9ACTO</name>
<accession>A0A4Q9V114</accession>
<reference evidence="2 3" key="1">
    <citation type="submission" date="2019-02" db="EMBL/GenBank/DDBJ databases">
        <title>Arcanobacterium bovis sp. nov., isolated from the milk of a cow with mastitis.</title>
        <authorList>
            <person name="Sammra O."/>
            <person name="Foster G."/>
            <person name="Hassan A."/>
            <person name="Alssahen M."/>
            <person name="Laemmler C."/>
            <person name="Borowiak M."/>
            <person name="Malorny B."/>
            <person name="Abdulmawjood A."/>
        </authorList>
    </citation>
    <scope>NUCLEOTIDE SEQUENCE [LARGE SCALE GENOMIC DNA]</scope>
    <source>
        <strain evidence="2 3">C605018/01/1</strain>
    </source>
</reference>
<feature type="transmembrane region" description="Helical" evidence="1">
    <location>
        <begin position="7"/>
        <end position="27"/>
    </location>
</feature>
<dbReference type="AlphaFoldDB" id="A0A4Q9V114"/>
<keyword evidence="1" id="KW-0472">Membrane</keyword>
<organism evidence="2 3">
    <name type="scientific">Arcanobacterium bovis</name>
    <dbReference type="NCBI Taxonomy" id="2529275"/>
    <lineage>
        <taxon>Bacteria</taxon>
        <taxon>Bacillati</taxon>
        <taxon>Actinomycetota</taxon>
        <taxon>Actinomycetes</taxon>
        <taxon>Actinomycetales</taxon>
        <taxon>Actinomycetaceae</taxon>
        <taxon>Arcanobacterium</taxon>
    </lineage>
</organism>
<feature type="transmembrane region" description="Helical" evidence="1">
    <location>
        <begin position="33"/>
        <end position="53"/>
    </location>
</feature>
<dbReference type="RefSeq" id="WP_131281796.1">
    <property type="nucleotide sequence ID" value="NZ_JBHSLR010000002.1"/>
</dbReference>
<evidence type="ECO:0000313" key="3">
    <source>
        <dbReference type="Proteomes" id="UP000293036"/>
    </source>
</evidence>
<proteinExistence type="predicted"/>
<comment type="caution">
    <text evidence="2">The sequence shown here is derived from an EMBL/GenBank/DDBJ whole genome shotgun (WGS) entry which is preliminary data.</text>
</comment>
<gene>
    <name evidence="2" type="ORF">EZJ44_07185</name>
</gene>
<keyword evidence="3" id="KW-1185">Reference proteome</keyword>
<protein>
    <submittedName>
        <fullName evidence="2">Uncharacterized protein</fullName>
    </submittedName>
</protein>
<keyword evidence="1" id="KW-0812">Transmembrane</keyword>